<dbReference type="GO" id="GO:0006298">
    <property type="term" value="P:mismatch repair"/>
    <property type="evidence" value="ECO:0007669"/>
    <property type="project" value="TreeGrafter"/>
</dbReference>
<dbReference type="GO" id="GO:0000701">
    <property type="term" value="F:purine-specific mismatch base pair DNA N-glycosylase activity"/>
    <property type="evidence" value="ECO:0007669"/>
    <property type="project" value="UniProtKB-EC"/>
</dbReference>
<dbReference type="InterPro" id="IPR044298">
    <property type="entry name" value="MIG/MutY"/>
</dbReference>
<dbReference type="AlphaFoldDB" id="A0A9X4MZF3"/>
<dbReference type="SMART" id="SM00525">
    <property type="entry name" value="FES"/>
    <property type="match status" value="1"/>
</dbReference>
<organism evidence="16 17">
    <name type="scientific">Profundicola chukchiensis</name>
    <dbReference type="NCBI Taxonomy" id="2961959"/>
    <lineage>
        <taxon>Bacteria</taxon>
        <taxon>Pseudomonadati</taxon>
        <taxon>Bacteroidota</taxon>
        <taxon>Flavobacteriia</taxon>
        <taxon>Flavobacteriales</taxon>
        <taxon>Weeksellaceae</taxon>
        <taxon>Profundicola</taxon>
    </lineage>
</organism>
<dbReference type="Gene3D" id="3.90.79.10">
    <property type="entry name" value="Nucleoside Triphosphate Pyrophosphohydrolase"/>
    <property type="match status" value="1"/>
</dbReference>
<evidence type="ECO:0000256" key="3">
    <source>
        <dbReference type="ARBA" id="ARBA00008343"/>
    </source>
</evidence>
<dbReference type="GO" id="GO:0032357">
    <property type="term" value="F:oxidized purine DNA binding"/>
    <property type="evidence" value="ECO:0007669"/>
    <property type="project" value="TreeGrafter"/>
</dbReference>
<comment type="caution">
    <text evidence="16">The sequence shown here is derived from an EMBL/GenBank/DDBJ whole genome shotgun (WGS) entry which is preliminary data.</text>
</comment>
<evidence type="ECO:0000259" key="15">
    <source>
        <dbReference type="SMART" id="SM00478"/>
    </source>
</evidence>
<keyword evidence="8 14" id="KW-0227">DNA damage</keyword>
<evidence type="ECO:0000256" key="10">
    <source>
        <dbReference type="ARBA" id="ARBA00023004"/>
    </source>
</evidence>
<evidence type="ECO:0000313" key="17">
    <source>
        <dbReference type="Proteomes" id="UP001152599"/>
    </source>
</evidence>
<dbReference type="InterPro" id="IPR023170">
    <property type="entry name" value="HhH_base_excis_C"/>
</dbReference>
<dbReference type="GO" id="GO:0046872">
    <property type="term" value="F:metal ion binding"/>
    <property type="evidence" value="ECO:0007669"/>
    <property type="project" value="UniProtKB-UniRule"/>
</dbReference>
<dbReference type="PROSITE" id="PS00764">
    <property type="entry name" value="ENDONUCLEASE_III_1"/>
    <property type="match status" value="1"/>
</dbReference>
<evidence type="ECO:0000256" key="1">
    <source>
        <dbReference type="ARBA" id="ARBA00000843"/>
    </source>
</evidence>
<comment type="similarity">
    <text evidence="3 14">Belongs to the Nth/MutY family.</text>
</comment>
<comment type="catalytic activity">
    <reaction evidence="1 14">
        <text>Hydrolyzes free adenine bases from 7,8-dihydro-8-oxoguanine:adenine mismatched double-stranded DNA, leaving an apurinic site.</text>
        <dbReference type="EC" id="3.2.2.31"/>
    </reaction>
</comment>
<dbReference type="CDD" id="cd03431">
    <property type="entry name" value="NUDIX_DNA_Glycosylase_C-MutY"/>
    <property type="match status" value="1"/>
</dbReference>
<name>A0A9X4MZF3_9FLAO</name>
<dbReference type="SUPFAM" id="SSF55811">
    <property type="entry name" value="Nudix"/>
    <property type="match status" value="1"/>
</dbReference>
<accession>A0A9X4MZF3</accession>
<keyword evidence="10 14" id="KW-0408">Iron</keyword>
<dbReference type="FunFam" id="1.10.340.30:FF:000002">
    <property type="entry name" value="Adenine DNA glycosylase"/>
    <property type="match status" value="1"/>
</dbReference>
<dbReference type="GO" id="GO:0035485">
    <property type="term" value="F:adenine/guanine mispair binding"/>
    <property type="evidence" value="ECO:0007669"/>
    <property type="project" value="TreeGrafter"/>
</dbReference>
<keyword evidence="6" id="KW-0004">4Fe-4S</keyword>
<dbReference type="Proteomes" id="UP001152599">
    <property type="component" value="Unassembled WGS sequence"/>
</dbReference>
<evidence type="ECO:0000256" key="7">
    <source>
        <dbReference type="ARBA" id="ARBA00022723"/>
    </source>
</evidence>
<evidence type="ECO:0000313" key="16">
    <source>
        <dbReference type="EMBL" id="MDG4945650.1"/>
    </source>
</evidence>
<dbReference type="SMART" id="SM00478">
    <property type="entry name" value="ENDO3c"/>
    <property type="match status" value="1"/>
</dbReference>
<evidence type="ECO:0000256" key="14">
    <source>
        <dbReference type="RuleBase" id="RU365096"/>
    </source>
</evidence>
<evidence type="ECO:0000256" key="11">
    <source>
        <dbReference type="ARBA" id="ARBA00023014"/>
    </source>
</evidence>
<dbReference type="Pfam" id="PF14815">
    <property type="entry name" value="NUDIX_4"/>
    <property type="match status" value="1"/>
</dbReference>
<dbReference type="InterPro" id="IPR004035">
    <property type="entry name" value="Endouclease-III_FeS-bd_BS"/>
</dbReference>
<evidence type="ECO:0000256" key="9">
    <source>
        <dbReference type="ARBA" id="ARBA00022801"/>
    </source>
</evidence>
<dbReference type="CDD" id="cd00056">
    <property type="entry name" value="ENDO3c"/>
    <property type="match status" value="1"/>
</dbReference>
<protein>
    <recommendedName>
        <fullName evidence="5 14">Adenine DNA glycosylase</fullName>
        <ecNumber evidence="4 14">3.2.2.31</ecNumber>
    </recommendedName>
</protein>
<proteinExistence type="inferred from homology"/>
<dbReference type="EC" id="3.2.2.31" evidence="4 14"/>
<evidence type="ECO:0000256" key="5">
    <source>
        <dbReference type="ARBA" id="ARBA00022023"/>
    </source>
</evidence>
<dbReference type="InterPro" id="IPR011257">
    <property type="entry name" value="DNA_glycosylase"/>
</dbReference>
<dbReference type="SUPFAM" id="SSF48150">
    <property type="entry name" value="DNA-glycosylase"/>
    <property type="match status" value="1"/>
</dbReference>
<dbReference type="EMBL" id="JANCMU010000001">
    <property type="protein sequence ID" value="MDG4945650.1"/>
    <property type="molecule type" value="Genomic_DNA"/>
</dbReference>
<keyword evidence="17" id="KW-1185">Reference proteome</keyword>
<dbReference type="PANTHER" id="PTHR42944">
    <property type="entry name" value="ADENINE DNA GLYCOSYLASE"/>
    <property type="match status" value="1"/>
</dbReference>
<dbReference type="PANTHER" id="PTHR42944:SF1">
    <property type="entry name" value="ADENINE DNA GLYCOSYLASE"/>
    <property type="match status" value="1"/>
</dbReference>
<dbReference type="GO" id="GO:0034039">
    <property type="term" value="F:8-oxo-7,8-dihydroguanine DNA N-glycosylase activity"/>
    <property type="evidence" value="ECO:0007669"/>
    <property type="project" value="TreeGrafter"/>
</dbReference>
<dbReference type="InterPro" id="IPR000445">
    <property type="entry name" value="HhH_motif"/>
</dbReference>
<evidence type="ECO:0000256" key="6">
    <source>
        <dbReference type="ARBA" id="ARBA00022485"/>
    </source>
</evidence>
<keyword evidence="9" id="KW-0378">Hydrolase</keyword>
<dbReference type="InterPro" id="IPR003651">
    <property type="entry name" value="Endonuclease3_FeS-loop_motif"/>
</dbReference>
<dbReference type="Gene3D" id="1.10.1670.10">
    <property type="entry name" value="Helix-hairpin-Helix base-excision DNA repair enzymes (C-terminal)"/>
    <property type="match status" value="1"/>
</dbReference>
<dbReference type="InterPro" id="IPR005760">
    <property type="entry name" value="A/G_AdeGlyc_MutY"/>
</dbReference>
<dbReference type="InterPro" id="IPR015797">
    <property type="entry name" value="NUDIX_hydrolase-like_dom_sf"/>
</dbReference>
<dbReference type="Pfam" id="PF00730">
    <property type="entry name" value="HhH-GPD"/>
    <property type="match status" value="1"/>
</dbReference>
<dbReference type="NCBIfam" id="TIGR01084">
    <property type="entry name" value="mutY"/>
    <property type="match status" value="1"/>
</dbReference>
<reference evidence="16" key="1">
    <citation type="submission" date="2022-07" db="EMBL/GenBank/DDBJ databases">
        <title>Description and genome-wide analysis of Profundicola chukchiensis gen. nov., sp. nov., marine bacteria isolated from bottom sediments of the Chukchi Sea.</title>
        <authorList>
            <person name="Romanenko L."/>
            <person name="Otstavnykh N."/>
            <person name="Kurilenko V."/>
            <person name="Eremeev V."/>
            <person name="Velansky P."/>
            <person name="Mikhailov V."/>
            <person name="Isaeva M."/>
        </authorList>
    </citation>
    <scope>NUCLEOTIDE SEQUENCE</scope>
    <source>
        <strain evidence="16">KMM 9713</strain>
    </source>
</reference>
<dbReference type="Pfam" id="PF00633">
    <property type="entry name" value="HHH"/>
    <property type="match status" value="1"/>
</dbReference>
<comment type="cofactor">
    <cofactor evidence="14">
        <name>[4Fe-4S] cluster</name>
        <dbReference type="ChEBI" id="CHEBI:49883"/>
    </cofactor>
    <text evidence="14">Binds 1 [4Fe-4S] cluster.</text>
</comment>
<evidence type="ECO:0000256" key="2">
    <source>
        <dbReference type="ARBA" id="ARBA00002933"/>
    </source>
</evidence>
<dbReference type="GO" id="GO:0051539">
    <property type="term" value="F:4 iron, 4 sulfur cluster binding"/>
    <property type="evidence" value="ECO:0007669"/>
    <property type="project" value="UniProtKB-UniRule"/>
</dbReference>
<evidence type="ECO:0000256" key="13">
    <source>
        <dbReference type="ARBA" id="ARBA00023295"/>
    </source>
</evidence>
<dbReference type="RefSeq" id="WP_304420216.1">
    <property type="nucleotide sequence ID" value="NZ_JANCMU010000001.1"/>
</dbReference>
<evidence type="ECO:0000256" key="4">
    <source>
        <dbReference type="ARBA" id="ARBA00012045"/>
    </source>
</evidence>
<keyword evidence="12" id="KW-0234">DNA repair</keyword>
<feature type="domain" description="HhH-GPD" evidence="15">
    <location>
        <begin position="35"/>
        <end position="186"/>
    </location>
</feature>
<dbReference type="InterPro" id="IPR003265">
    <property type="entry name" value="HhH-GPD_domain"/>
</dbReference>
<dbReference type="InterPro" id="IPR029119">
    <property type="entry name" value="MutY_C"/>
</dbReference>
<comment type="function">
    <text evidence="2">Adenine glycosylase active on G-A mispairs. MutY also corrects error-prone DNA synthesis past GO lesions which are due to the oxidatively damaged form of guanine: 7,8-dihydro-8-oxoguanine (8-oxo-dGTP).</text>
</comment>
<dbReference type="Gene3D" id="1.10.340.30">
    <property type="entry name" value="Hypothetical protein, domain 2"/>
    <property type="match status" value="1"/>
</dbReference>
<evidence type="ECO:0000256" key="12">
    <source>
        <dbReference type="ARBA" id="ARBA00023204"/>
    </source>
</evidence>
<keyword evidence="7" id="KW-0479">Metal-binding</keyword>
<keyword evidence="13 14" id="KW-0326">Glycosidase</keyword>
<evidence type="ECO:0000256" key="8">
    <source>
        <dbReference type="ARBA" id="ARBA00022763"/>
    </source>
</evidence>
<dbReference type="GO" id="GO:0006284">
    <property type="term" value="P:base-excision repair"/>
    <property type="evidence" value="ECO:0007669"/>
    <property type="project" value="UniProtKB-UniRule"/>
</dbReference>
<gene>
    <name evidence="16" type="primary">mutY</name>
    <name evidence="16" type="ORF">NMK71_04420</name>
</gene>
<sequence length="345" mass="40380">MSFILLLLDWYHTHKRPLPWRLERKVFNVWLSEIILQQTRVNQGLNYYEKFVNHFSDVHELAKADEQLVLNLWQGLGYYTRARNLHKTAKIISNDFHGEFPNNFNDLKKLPGIGPYTAAAIASICFDEKVPAIDGNAYRVYARLFGLDKDISDSNAHKFYFNYVLEIMPNENTGDFNEAIMELGATICMPQSPKCKDCPIAESCVAYQTGRIEKYPVKTKKVKVRKRNFHYFFVFDALTNEFLVQKRINKDVWQNLYDLPMIETKTKNYDVSFIPKNKVSKVGELRHILTHQHLNIQFYEFQGGIEEFQTTTNQDFLRIKTSEIKHTPFPKPIASFLADKFPEMV</sequence>
<keyword evidence="11" id="KW-0411">Iron-sulfur</keyword>